<dbReference type="EMBL" id="OU015567">
    <property type="protein sequence ID" value="CAG5110612.1"/>
    <property type="molecule type" value="Genomic_DNA"/>
</dbReference>
<protein>
    <submittedName>
        <fullName evidence="3">Oidioi.mRNA.OKI2018_I69.chr2.g4996.t1.cds</fullName>
    </submittedName>
</protein>
<evidence type="ECO:0000256" key="1">
    <source>
        <dbReference type="SAM" id="MobiDB-lite"/>
    </source>
</evidence>
<accession>A0ABN7SZI5</accession>
<organism evidence="3 4">
    <name type="scientific">Oikopleura dioica</name>
    <name type="common">Tunicate</name>
    <dbReference type="NCBI Taxonomy" id="34765"/>
    <lineage>
        <taxon>Eukaryota</taxon>
        <taxon>Metazoa</taxon>
        <taxon>Chordata</taxon>
        <taxon>Tunicata</taxon>
        <taxon>Appendicularia</taxon>
        <taxon>Copelata</taxon>
        <taxon>Oikopleuridae</taxon>
        <taxon>Oikopleura</taxon>
    </lineage>
</organism>
<evidence type="ECO:0000313" key="4">
    <source>
        <dbReference type="Proteomes" id="UP001158576"/>
    </source>
</evidence>
<feature type="region of interest" description="Disordered" evidence="1">
    <location>
        <begin position="138"/>
        <end position="172"/>
    </location>
</feature>
<feature type="compositionally biased region" description="Basic and acidic residues" evidence="1">
    <location>
        <begin position="141"/>
        <end position="150"/>
    </location>
</feature>
<keyword evidence="2" id="KW-0472">Membrane</keyword>
<feature type="compositionally biased region" description="Polar residues" evidence="1">
    <location>
        <begin position="159"/>
        <end position="172"/>
    </location>
</feature>
<evidence type="ECO:0000256" key="2">
    <source>
        <dbReference type="SAM" id="Phobius"/>
    </source>
</evidence>
<sequence length="172" mass="19307">MSIFKVLFTDFEEELTNLRRIFARRCLIICSISKTVVILLILSGICIKEEEEKGFEIFGTHFDMDDPFIIDENSDSDEQSIPELFAAILTMIVLFLSTILSTKIVIFNLSKAAFGDIQALENELNVILSDLENVIPEVNDEPPKYDELARAETPPPEYSSINPTSNASTSLP</sequence>
<evidence type="ECO:0000313" key="3">
    <source>
        <dbReference type="EMBL" id="CAG5110612.1"/>
    </source>
</evidence>
<keyword evidence="4" id="KW-1185">Reference proteome</keyword>
<proteinExistence type="predicted"/>
<gene>
    <name evidence="3" type="ORF">OKIOD_LOCUS13761</name>
</gene>
<feature type="transmembrane region" description="Helical" evidence="2">
    <location>
        <begin position="84"/>
        <end position="106"/>
    </location>
</feature>
<dbReference type="Proteomes" id="UP001158576">
    <property type="component" value="Chromosome 2"/>
</dbReference>
<reference evidence="3 4" key="1">
    <citation type="submission" date="2021-04" db="EMBL/GenBank/DDBJ databases">
        <authorList>
            <person name="Bliznina A."/>
        </authorList>
    </citation>
    <scope>NUCLEOTIDE SEQUENCE [LARGE SCALE GENOMIC DNA]</scope>
</reference>
<keyword evidence="2" id="KW-1133">Transmembrane helix</keyword>
<feature type="transmembrane region" description="Helical" evidence="2">
    <location>
        <begin position="26"/>
        <end position="45"/>
    </location>
</feature>
<name>A0ABN7SZI5_OIKDI</name>
<keyword evidence="2" id="KW-0812">Transmembrane</keyword>